<keyword evidence="3" id="KW-1185">Reference proteome</keyword>
<evidence type="ECO:0000256" key="1">
    <source>
        <dbReference type="SAM" id="SignalP"/>
    </source>
</evidence>
<dbReference type="AlphaFoldDB" id="A0A9P1GVD0"/>
<feature type="chain" id="PRO_5040113948" evidence="1">
    <location>
        <begin position="20"/>
        <end position="71"/>
    </location>
</feature>
<feature type="signal peptide" evidence="1">
    <location>
        <begin position="1"/>
        <end position="19"/>
    </location>
</feature>
<proteinExistence type="predicted"/>
<accession>A0A9P1GVD0</accession>
<protein>
    <submittedName>
        <fullName evidence="2">Uncharacterized protein</fullName>
    </submittedName>
</protein>
<reference evidence="2" key="1">
    <citation type="submission" date="2022-11" db="EMBL/GenBank/DDBJ databases">
        <authorList>
            <person name="Scott C."/>
            <person name="Bruce N."/>
        </authorList>
    </citation>
    <scope>NUCLEOTIDE SEQUENCE</scope>
</reference>
<keyword evidence="1" id="KW-0732">Signal</keyword>
<evidence type="ECO:0000313" key="2">
    <source>
        <dbReference type="EMBL" id="CAI4210975.1"/>
    </source>
</evidence>
<dbReference type="Proteomes" id="UP000838763">
    <property type="component" value="Unassembled WGS sequence"/>
</dbReference>
<name>A0A9P1GVD0_9PEZI</name>
<comment type="caution">
    <text evidence="2">The sequence shown here is derived from an EMBL/GenBank/DDBJ whole genome shotgun (WGS) entry which is preliminary data.</text>
</comment>
<gene>
    <name evidence="2" type="ORF">PPNO1_LOCUS771</name>
</gene>
<sequence length="71" mass="7592">MVPVMLSLVFHAYYGAGAAGRPRAERRIVVDPTGIRVAPAATVQRLGAAGSVVAREVANELWTLVIFGTWK</sequence>
<organism evidence="2 3">
    <name type="scientific">Parascedosporium putredinis</name>
    <dbReference type="NCBI Taxonomy" id="1442378"/>
    <lineage>
        <taxon>Eukaryota</taxon>
        <taxon>Fungi</taxon>
        <taxon>Dikarya</taxon>
        <taxon>Ascomycota</taxon>
        <taxon>Pezizomycotina</taxon>
        <taxon>Sordariomycetes</taxon>
        <taxon>Hypocreomycetidae</taxon>
        <taxon>Microascales</taxon>
        <taxon>Microascaceae</taxon>
        <taxon>Parascedosporium</taxon>
    </lineage>
</organism>
<evidence type="ECO:0000313" key="3">
    <source>
        <dbReference type="Proteomes" id="UP000838763"/>
    </source>
</evidence>
<dbReference type="EMBL" id="CALLCH030000001">
    <property type="protein sequence ID" value="CAI4210975.1"/>
    <property type="molecule type" value="Genomic_DNA"/>
</dbReference>